<dbReference type="EMBL" id="LNKA01000001">
    <property type="protein sequence ID" value="KTC66380.1"/>
    <property type="molecule type" value="Genomic_DNA"/>
</dbReference>
<dbReference type="GO" id="GO:0015562">
    <property type="term" value="F:efflux transmembrane transporter activity"/>
    <property type="evidence" value="ECO:0007669"/>
    <property type="project" value="InterPro"/>
</dbReference>
<dbReference type="RefSeq" id="WP_233419377.1">
    <property type="nucleotide sequence ID" value="NZ_CAAAHS010000002.1"/>
</dbReference>
<name>A0A0W0R5T9_9GAMM</name>
<dbReference type="Pfam" id="PF02321">
    <property type="entry name" value="OEP"/>
    <property type="match status" value="1"/>
</dbReference>
<dbReference type="STRING" id="45056.Lade_1038"/>
<evidence type="ECO:0000313" key="5">
    <source>
        <dbReference type="Proteomes" id="UP000281170"/>
    </source>
</evidence>
<dbReference type="KEGG" id="ladl:NCTC12735_00598"/>
<dbReference type="AlphaFoldDB" id="A0A0W0R5T9"/>
<dbReference type="InterPro" id="IPR003423">
    <property type="entry name" value="OMP_efflux"/>
</dbReference>
<protein>
    <submittedName>
        <fullName evidence="2 3">Outer membrane efflux protein</fullName>
    </submittedName>
</protein>
<comment type="similarity">
    <text evidence="1">Belongs to the outer membrane factor (OMF) (TC 1.B.17) family.</text>
</comment>
<sequence length="242" mass="27806">MQAQLELSGLNNRAIQNQQQIEILKAQLGRWIGMKNASRPLVLSMPRWSMLPSFAILKKHLLKHPLLQADAANVEASCYEVAYAKEQYKPGWQFGISYGVREGRMPDGMPRSDMLTAQITMDLPLFTANRQDRLLSASLNRLNVSQFDRHTHFRDLMQALTTQYAVWQRLSEREHLYSNQLIPEAKQNTKAALLAYQNTTTELTAVLRAYSSQLTFQLEQIQLRVERLKTRATLLYLEGILS</sequence>
<dbReference type="Proteomes" id="UP000281170">
    <property type="component" value="Plasmid 9"/>
</dbReference>
<accession>A0A0W0R5T9</accession>
<dbReference type="PATRIC" id="fig|45056.6.peg.1076"/>
<organism evidence="2 4">
    <name type="scientific">Legionella adelaidensis</name>
    <dbReference type="NCBI Taxonomy" id="45056"/>
    <lineage>
        <taxon>Bacteria</taxon>
        <taxon>Pseudomonadati</taxon>
        <taxon>Pseudomonadota</taxon>
        <taxon>Gammaproteobacteria</taxon>
        <taxon>Legionellales</taxon>
        <taxon>Legionellaceae</taxon>
        <taxon>Legionella</taxon>
    </lineage>
</organism>
<keyword evidence="4" id="KW-1185">Reference proteome</keyword>
<geneLocation type="plasmid" evidence="3 5">
    <name>9</name>
</geneLocation>
<evidence type="ECO:0000313" key="3">
    <source>
        <dbReference type="EMBL" id="VEH84978.1"/>
    </source>
</evidence>
<reference evidence="3 5" key="2">
    <citation type="submission" date="2018-12" db="EMBL/GenBank/DDBJ databases">
        <authorList>
            <consortium name="Pathogen Informatics"/>
        </authorList>
    </citation>
    <scope>NUCLEOTIDE SEQUENCE [LARGE SCALE GENOMIC DNA]</scope>
    <source>
        <strain evidence="3 5">NCTC12735</strain>
        <plasmid evidence="5">9</plasmid>
    </source>
</reference>
<gene>
    <name evidence="2" type="ORF">Lade_1038</name>
    <name evidence="3" type="ORF">NCTC12735_00598</name>
</gene>
<evidence type="ECO:0000313" key="2">
    <source>
        <dbReference type="EMBL" id="KTC66380.1"/>
    </source>
</evidence>
<reference evidence="2 4" key="1">
    <citation type="submission" date="2015-11" db="EMBL/GenBank/DDBJ databases">
        <title>Identification of large and diverse effector repertoires of 38 Legionella species.</title>
        <authorList>
            <person name="Burstein D."/>
            <person name="Amaro F."/>
            <person name="Zusman T."/>
            <person name="Lifshitz Z."/>
            <person name="Cohen O."/>
            <person name="Gilbert J.A."/>
            <person name="Pupko T."/>
            <person name="Shuman H.A."/>
            <person name="Segal G."/>
        </authorList>
    </citation>
    <scope>NUCLEOTIDE SEQUENCE [LARGE SCALE GENOMIC DNA]</scope>
    <source>
        <strain evidence="2 4">1762-AUS-E</strain>
    </source>
</reference>
<dbReference type="Proteomes" id="UP000054859">
    <property type="component" value="Unassembled WGS sequence"/>
</dbReference>
<dbReference type="EMBL" id="LR134418">
    <property type="protein sequence ID" value="VEH84978.1"/>
    <property type="molecule type" value="Genomic_DNA"/>
</dbReference>
<evidence type="ECO:0000256" key="1">
    <source>
        <dbReference type="ARBA" id="ARBA00007613"/>
    </source>
</evidence>
<evidence type="ECO:0000313" key="4">
    <source>
        <dbReference type="Proteomes" id="UP000054859"/>
    </source>
</evidence>
<keyword evidence="3" id="KW-0614">Plasmid</keyword>
<dbReference type="Gene3D" id="1.20.1600.10">
    <property type="entry name" value="Outer membrane efflux proteins (OEP)"/>
    <property type="match status" value="1"/>
</dbReference>
<dbReference type="SUPFAM" id="SSF56954">
    <property type="entry name" value="Outer membrane efflux proteins (OEP)"/>
    <property type="match status" value="1"/>
</dbReference>
<proteinExistence type="inferred from homology"/>